<feature type="domain" description="Flavoprotein" evidence="5">
    <location>
        <begin position="1"/>
        <end position="167"/>
    </location>
</feature>
<protein>
    <recommendedName>
        <fullName evidence="3">Coenzyme A biosynthesis bifunctional protein CoaBC</fullName>
    </recommendedName>
    <alternativeName>
        <fullName evidence="3">DNA/pantothenate metabolism flavoprotein</fullName>
    </alternativeName>
    <alternativeName>
        <fullName evidence="3">Phosphopantothenoylcysteine synthetase/decarboxylase</fullName>
        <shortName evidence="3">PPCS-PPCDC</shortName>
    </alternativeName>
    <domain>
        <recommendedName>
            <fullName evidence="3">Phosphopantothenoylcysteine decarboxylase</fullName>
            <shortName evidence="3">PPC decarboxylase</shortName>
            <shortName evidence="3">PPC-DC</shortName>
            <ecNumber evidence="3">4.1.1.36</ecNumber>
        </recommendedName>
        <alternativeName>
            <fullName evidence="3">CoaC</fullName>
        </alternativeName>
    </domain>
    <domain>
        <recommendedName>
            <fullName evidence="3">Phosphopantothenate--cysteine ligase</fullName>
            <ecNumber evidence="3">6.3.2.5</ecNumber>
        </recommendedName>
        <alternativeName>
            <fullName evidence="3">CoaB</fullName>
        </alternativeName>
        <alternativeName>
            <fullName evidence="3">Phosphopantothenoylcysteine synthetase</fullName>
            <shortName evidence="3">PPC synthetase</shortName>
            <shortName evidence="3">PPC-S</shortName>
        </alternativeName>
    </domain>
</protein>
<dbReference type="AlphaFoldDB" id="A0A1G7ZRJ2"/>
<dbReference type="Pfam" id="PF02441">
    <property type="entry name" value="Flavoprotein"/>
    <property type="match status" value="1"/>
</dbReference>
<feature type="domain" description="DNA/pantothenate metabolism flavoprotein C-terminal" evidence="6">
    <location>
        <begin position="179"/>
        <end position="391"/>
    </location>
</feature>
<keyword evidence="3 4" id="KW-0288">FMN</keyword>
<comment type="catalytic activity">
    <reaction evidence="3 4">
        <text>(R)-4'-phosphopantothenate + L-cysteine + CTP = N-[(R)-4-phosphopantothenoyl]-L-cysteine + CMP + diphosphate + H(+)</text>
        <dbReference type="Rhea" id="RHEA:19397"/>
        <dbReference type="ChEBI" id="CHEBI:10986"/>
        <dbReference type="ChEBI" id="CHEBI:15378"/>
        <dbReference type="ChEBI" id="CHEBI:33019"/>
        <dbReference type="ChEBI" id="CHEBI:35235"/>
        <dbReference type="ChEBI" id="CHEBI:37563"/>
        <dbReference type="ChEBI" id="CHEBI:59458"/>
        <dbReference type="ChEBI" id="CHEBI:60377"/>
        <dbReference type="EC" id="6.3.2.5"/>
    </reaction>
</comment>
<comment type="similarity">
    <text evidence="3 4">In the C-terminal section; belongs to the PPC synthetase family.</text>
</comment>
<keyword evidence="3" id="KW-0460">Magnesium</keyword>
<dbReference type="UniPathway" id="UPA00241">
    <property type="reaction ID" value="UER00353"/>
</dbReference>
<proteinExistence type="inferred from homology"/>
<evidence type="ECO:0000256" key="3">
    <source>
        <dbReference type="HAMAP-Rule" id="MF_02225"/>
    </source>
</evidence>
<keyword evidence="3" id="KW-0511">Multifunctional enzyme</keyword>
<evidence type="ECO:0000259" key="5">
    <source>
        <dbReference type="Pfam" id="PF02441"/>
    </source>
</evidence>
<feature type="binding site" evidence="3">
    <location>
        <position position="272"/>
    </location>
    <ligand>
        <name>CTP</name>
        <dbReference type="ChEBI" id="CHEBI:37563"/>
    </ligand>
</feature>
<feature type="binding site" evidence="3">
    <location>
        <position position="282"/>
    </location>
    <ligand>
        <name>CTP</name>
        <dbReference type="ChEBI" id="CHEBI:37563"/>
    </ligand>
</feature>
<dbReference type="RefSeq" id="WP_092501465.1">
    <property type="nucleotide sequence ID" value="NZ_LT629695.1"/>
</dbReference>
<dbReference type="GO" id="GO:0046872">
    <property type="term" value="F:metal ion binding"/>
    <property type="evidence" value="ECO:0007669"/>
    <property type="project" value="UniProtKB-KW"/>
</dbReference>
<evidence type="ECO:0000256" key="2">
    <source>
        <dbReference type="ARBA" id="ARBA00023239"/>
    </source>
</evidence>
<evidence type="ECO:0000256" key="1">
    <source>
        <dbReference type="ARBA" id="ARBA00022793"/>
    </source>
</evidence>
<comment type="pathway">
    <text evidence="3 4">Cofactor biosynthesis; coenzyme A biosynthesis; CoA from (R)-pantothenate: step 3/5.</text>
</comment>
<feature type="binding site" evidence="3">
    <location>
        <position position="318"/>
    </location>
    <ligand>
        <name>CTP</name>
        <dbReference type="ChEBI" id="CHEBI:37563"/>
    </ligand>
</feature>
<feature type="region of interest" description="Phosphopantothenoylcysteine decarboxylase" evidence="3">
    <location>
        <begin position="1"/>
        <end position="183"/>
    </location>
</feature>
<evidence type="ECO:0000259" key="6">
    <source>
        <dbReference type="Pfam" id="PF04127"/>
    </source>
</evidence>
<feature type="region of interest" description="Phosphopantothenate--cysteine ligase" evidence="3">
    <location>
        <begin position="184"/>
        <end position="398"/>
    </location>
</feature>
<comment type="function">
    <text evidence="3">Catalyzes two sequential steps in the biosynthesis of coenzyme A. In the first step cysteine is conjugated to 4'-phosphopantothenate to form 4-phosphopantothenoylcysteine. In the second step the latter compound is decarboxylated to form 4'-phosphopantotheine.</text>
</comment>
<gene>
    <name evidence="3" type="primary">coaBC</name>
    <name evidence="7" type="ORF">SAMN04489720_0059</name>
</gene>
<dbReference type="InterPro" id="IPR036551">
    <property type="entry name" value="Flavin_trans-like"/>
</dbReference>
<dbReference type="PANTHER" id="PTHR14359">
    <property type="entry name" value="HOMO-OLIGOMERIC FLAVIN CONTAINING CYS DECARBOXYLASE FAMILY"/>
    <property type="match status" value="1"/>
</dbReference>
<organism evidence="7 8">
    <name type="scientific">Agrococcus jejuensis</name>
    <dbReference type="NCBI Taxonomy" id="399736"/>
    <lineage>
        <taxon>Bacteria</taxon>
        <taxon>Bacillati</taxon>
        <taxon>Actinomycetota</taxon>
        <taxon>Actinomycetes</taxon>
        <taxon>Micrococcales</taxon>
        <taxon>Microbacteriaceae</taxon>
        <taxon>Agrococcus</taxon>
    </lineage>
</organism>
<evidence type="ECO:0000313" key="7">
    <source>
        <dbReference type="EMBL" id="SDH10730.1"/>
    </source>
</evidence>
<dbReference type="STRING" id="399736.SAMN04489720_0059"/>
<comment type="pathway">
    <text evidence="3 4">Cofactor biosynthesis; coenzyme A biosynthesis; CoA from (R)-pantothenate: step 2/5.</text>
</comment>
<dbReference type="SUPFAM" id="SSF52507">
    <property type="entry name" value="Homo-oligomeric flavin-containing Cys decarboxylases, HFCD"/>
    <property type="match status" value="1"/>
</dbReference>
<keyword evidence="2 3" id="KW-0456">Lyase</keyword>
<dbReference type="InterPro" id="IPR007085">
    <property type="entry name" value="DNA/pantothenate-metab_flavo_C"/>
</dbReference>
<dbReference type="GO" id="GO:0071513">
    <property type="term" value="C:phosphopantothenoylcysteine decarboxylase complex"/>
    <property type="evidence" value="ECO:0007669"/>
    <property type="project" value="TreeGrafter"/>
</dbReference>
<dbReference type="InterPro" id="IPR005252">
    <property type="entry name" value="CoaBC"/>
</dbReference>
<comment type="cofactor">
    <cofactor evidence="3">
        <name>Mg(2+)</name>
        <dbReference type="ChEBI" id="CHEBI:18420"/>
    </cofactor>
</comment>
<dbReference type="GO" id="GO:0004633">
    <property type="term" value="F:phosphopantothenoylcysteine decarboxylase activity"/>
    <property type="evidence" value="ECO:0007669"/>
    <property type="project" value="UniProtKB-UniRule"/>
</dbReference>
<dbReference type="EMBL" id="LT629695">
    <property type="protein sequence ID" value="SDH10730.1"/>
    <property type="molecule type" value="Genomic_DNA"/>
</dbReference>
<sequence length="398" mass="41151">MRVVVGVAGGIAAYKAAHAIRRLVKDGHDVHVVPTASAVRFVGIPTFEALSRNPVTTDLFDDVAEVRHVALGQSADLIVVLPATASTIARIAHGISDDLLGTTILASEAPLVVAPAMHTEMWRNAATQANVAVLRERGVTIVGPADGRLTGTDSGPGRMVEPDDVIEAAYAVVAPTRDLEGMRIAISAGGTREPIDPVRFLGNRSSGAHGVALATRAAARGADVTLVGANLQVAAPAGVRLVEVSTTAELRDAMLLASRDAHATIMAAAVADYRVADVSDAKRKKDAWGANPTLQLVENPDILAELSMRAPRGVVVGFAAETEPDADARRAIAQAKLARKGCDLLVLNQVGMQLGFGDVDTAVEILAPSGVVATAAGAKMSVADAILDSVRSTLQEHA</sequence>
<dbReference type="GO" id="GO:0010181">
    <property type="term" value="F:FMN binding"/>
    <property type="evidence" value="ECO:0007669"/>
    <property type="project" value="UniProtKB-UniRule"/>
</dbReference>
<dbReference type="Gene3D" id="3.40.50.1950">
    <property type="entry name" value="Flavin prenyltransferase-like"/>
    <property type="match status" value="1"/>
</dbReference>
<dbReference type="PANTHER" id="PTHR14359:SF6">
    <property type="entry name" value="PHOSPHOPANTOTHENOYLCYSTEINE DECARBOXYLASE"/>
    <property type="match status" value="1"/>
</dbReference>
<comment type="caution">
    <text evidence="3">Lacks conserved residue(s) required for the propagation of feature annotation.</text>
</comment>
<dbReference type="HAMAP" id="MF_02225">
    <property type="entry name" value="CoaBC"/>
    <property type="match status" value="1"/>
</dbReference>
<dbReference type="Proteomes" id="UP000198822">
    <property type="component" value="Chromosome I"/>
</dbReference>
<evidence type="ECO:0000256" key="4">
    <source>
        <dbReference type="RuleBase" id="RU364078"/>
    </source>
</evidence>
<dbReference type="InterPro" id="IPR003382">
    <property type="entry name" value="Flavoprotein"/>
</dbReference>
<dbReference type="GO" id="GO:0004632">
    <property type="term" value="F:phosphopantothenate--cysteine ligase activity"/>
    <property type="evidence" value="ECO:0007669"/>
    <property type="project" value="UniProtKB-UniRule"/>
</dbReference>
<comment type="function">
    <text evidence="4">Catalyzes two steps in the biosynthesis of coenzyme A. In the first step cysteine is conjugated to 4'-phosphopantothenate to form 4-phosphopantothenoylcysteine, in the latter compound is decarboxylated to form 4'-phosphopantotheine.</text>
</comment>
<evidence type="ECO:0000313" key="8">
    <source>
        <dbReference type="Proteomes" id="UP000198822"/>
    </source>
</evidence>
<dbReference type="GO" id="GO:0015941">
    <property type="term" value="P:pantothenate catabolic process"/>
    <property type="evidence" value="ECO:0007669"/>
    <property type="project" value="InterPro"/>
</dbReference>
<comment type="similarity">
    <text evidence="3 4">In the N-terminal section; belongs to the HFCD (homo-oligomeric flavin containing Cys decarboxylase) superfamily.</text>
</comment>
<name>A0A1G7ZRJ2_9MICO</name>
<keyword evidence="8" id="KW-1185">Reference proteome</keyword>
<reference evidence="8" key="1">
    <citation type="submission" date="2016-10" db="EMBL/GenBank/DDBJ databases">
        <authorList>
            <person name="Varghese N."/>
            <person name="Submissions S."/>
        </authorList>
    </citation>
    <scope>NUCLEOTIDE SEQUENCE [LARGE SCALE GENOMIC DNA]</scope>
    <source>
        <strain evidence="8">DSM 22002</strain>
    </source>
</reference>
<keyword evidence="3" id="KW-0479">Metal-binding</keyword>
<dbReference type="InterPro" id="IPR035929">
    <property type="entry name" value="CoaB-like_sf"/>
</dbReference>
<dbReference type="OrthoDB" id="9802554at2"/>
<dbReference type="SUPFAM" id="SSF102645">
    <property type="entry name" value="CoaB-like"/>
    <property type="match status" value="1"/>
</dbReference>
<dbReference type="NCBIfam" id="TIGR00521">
    <property type="entry name" value="coaBC_dfp"/>
    <property type="match status" value="1"/>
</dbReference>
<keyword evidence="1 3" id="KW-0210">Decarboxylase</keyword>
<keyword evidence="3 4" id="KW-0285">Flavoprotein</keyword>
<comment type="cofactor">
    <cofactor evidence="3">
        <name>FMN</name>
        <dbReference type="ChEBI" id="CHEBI:58210"/>
    </cofactor>
    <text evidence="3">Binds 1 FMN per subunit.</text>
</comment>
<comment type="catalytic activity">
    <reaction evidence="3 4">
        <text>N-[(R)-4-phosphopantothenoyl]-L-cysteine + H(+) = (R)-4'-phosphopantetheine + CO2</text>
        <dbReference type="Rhea" id="RHEA:16793"/>
        <dbReference type="ChEBI" id="CHEBI:15378"/>
        <dbReference type="ChEBI" id="CHEBI:16526"/>
        <dbReference type="ChEBI" id="CHEBI:59458"/>
        <dbReference type="ChEBI" id="CHEBI:61723"/>
        <dbReference type="EC" id="4.1.1.36"/>
    </reaction>
</comment>
<accession>A0A1G7ZRJ2</accession>
<feature type="binding site" evidence="3">
    <location>
        <begin position="300"/>
        <end position="303"/>
    </location>
    <ligand>
        <name>CTP</name>
        <dbReference type="ChEBI" id="CHEBI:37563"/>
    </ligand>
</feature>
<feature type="binding site" evidence="3">
    <location>
        <position position="340"/>
    </location>
    <ligand>
        <name>CTP</name>
        <dbReference type="ChEBI" id="CHEBI:37563"/>
    </ligand>
</feature>
<dbReference type="EC" id="6.3.2.5" evidence="3"/>
<dbReference type="EC" id="4.1.1.36" evidence="3"/>
<keyword evidence="3 4" id="KW-0436">Ligase</keyword>
<dbReference type="Pfam" id="PF04127">
    <property type="entry name" value="DFP"/>
    <property type="match status" value="1"/>
</dbReference>
<dbReference type="Gene3D" id="3.40.50.10300">
    <property type="entry name" value="CoaB-like"/>
    <property type="match status" value="1"/>
</dbReference>
<dbReference type="GO" id="GO:0015937">
    <property type="term" value="P:coenzyme A biosynthetic process"/>
    <property type="evidence" value="ECO:0007669"/>
    <property type="project" value="UniProtKB-UniRule"/>
</dbReference>
<feature type="binding site" evidence="3">
    <location>
        <position position="336"/>
    </location>
    <ligand>
        <name>CTP</name>
        <dbReference type="ChEBI" id="CHEBI:37563"/>
    </ligand>
</feature>